<sequence length="1052" mass="112163">MARFFIDRPVFAWVIALGIMLIGGICLRGMPIAQYPNIAPPAIQISLTYSGASAETVQNTVVQVIEQQMTGLDGLLYFSSDSNRDGSVSIKLTFAQGTNPDIAQVQVQNKLALAESRLPETVQRQGIRVAKASSNFLMVVGFISRDGTMNNADIADYIASAVQDPITRTPGVGDFNLFGSQYAMRIWLDPDKLNAYGLNPSDISTAVAAQNVQVASGEIGALPAVPGQRLTATLIGPSLLNTPEQFGAILLKTKADGSQVRLRDVAEVMLDAQSFSPSSLFNGRPAAGIGIQLASGANAVGTATAVRATLERLRPSFPAGLEVVYPFDTTPFVQISIEEVVKALIEAMILVFVVMFIFLQNFRATLVPTLAIPVVLLGTFAVLSFAGYSINTLTMFGLVLAIGLLVDDAIVVVENVERVMEQEGLGPLEATRKSMDQISGALVGIALVLSAVFLPMFFFAGSSGVIYRQFSLTIITAMTLSVVLALTFTPALCATLLRRPKHGERRGFFGWFNRNFDRTNRGYIRGVGYMANRALRFMLVYAVIAGAMGVLYMRLPSSFLPAEDQGVMFVQITAPPGATAERTQQAVNAVNDYLLKEEGSRVEGLMAISGFSFGGRGQASAMAFVRLKHWNERTAPADSVSAIAGRVMRHFSTYRDAQIFAFSPPAVSELGNATGFDMQLLDRGGLGHAALTAARDQLLAAAAQSRVVVGVRPNSLNDEPQVKLEIDWERATSLGLSVGDVTSTLSAAFGTSYVNDFLDRGRVKRVYMQGSAPARMLPEDLSKWHVRNSAGEMVSFGAFASARWEVGSPKLSRYNGTDSIEILGDAAPGQSTGAAMAEMERLAAQLPAGIAVDWTGLSYEERAAGSQAMALYAVSLIVVFLCLAALYESWAIPVSVMLVVPLGVFGAVAATMLRGMSNDVYFQVGLLTTIGLSAKNAILIVEFAKEHFEAGESLLDSAIHAARERLRPILMTSLAFVLGVVPLAIATGAGAGGRTAIGTGIIGGVVTGTVLAVFFVPLFFVLVLKLFRTKRRSEARPEPATTPAPAAPGGEH</sequence>
<name>A0A1M6PG12_9PROT</name>
<comment type="caution">
    <text evidence="9">Lacks conserved residue(s) required for the propagation of feature annotation.</text>
</comment>
<keyword evidence="4" id="KW-1003">Cell membrane</keyword>
<dbReference type="FunFam" id="1.20.1640.10:FF:000001">
    <property type="entry name" value="Efflux pump membrane transporter"/>
    <property type="match status" value="1"/>
</dbReference>
<dbReference type="InterPro" id="IPR027463">
    <property type="entry name" value="AcrB_DN_DC_subdom"/>
</dbReference>
<feature type="transmembrane region" description="Helical" evidence="9">
    <location>
        <begin position="441"/>
        <end position="460"/>
    </location>
</feature>
<dbReference type="GO" id="GO:0005886">
    <property type="term" value="C:plasma membrane"/>
    <property type="evidence" value="ECO:0007669"/>
    <property type="project" value="UniProtKB-SubCell"/>
</dbReference>
<dbReference type="Gene3D" id="3.30.2090.10">
    <property type="entry name" value="Multidrug efflux transporter AcrB TolC docking domain, DN and DC subdomains"/>
    <property type="match status" value="2"/>
</dbReference>
<keyword evidence="8 9" id="KW-0472">Membrane</keyword>
<feature type="transmembrane region" description="Helical" evidence="9">
    <location>
        <begin position="969"/>
        <end position="989"/>
    </location>
</feature>
<feature type="transmembrane region" description="Helical" evidence="9">
    <location>
        <begin position="1001"/>
        <end position="1027"/>
    </location>
</feature>
<dbReference type="InterPro" id="IPR001036">
    <property type="entry name" value="Acrflvin-R"/>
</dbReference>
<keyword evidence="11" id="KW-1185">Reference proteome</keyword>
<dbReference type="RefSeq" id="WP_073138193.1">
    <property type="nucleotide sequence ID" value="NZ_FQZF01000030.1"/>
</dbReference>
<dbReference type="FunFam" id="3.30.70.1430:FF:000001">
    <property type="entry name" value="Efflux pump membrane transporter"/>
    <property type="match status" value="1"/>
</dbReference>
<dbReference type="NCBIfam" id="NF000282">
    <property type="entry name" value="RND_permease_1"/>
    <property type="match status" value="1"/>
</dbReference>
<evidence type="ECO:0000256" key="5">
    <source>
        <dbReference type="ARBA" id="ARBA00022519"/>
    </source>
</evidence>
<dbReference type="STRING" id="198092.SAMN02745194_04098"/>
<dbReference type="GO" id="GO:0042910">
    <property type="term" value="F:xenobiotic transmembrane transporter activity"/>
    <property type="evidence" value="ECO:0007669"/>
    <property type="project" value="TreeGrafter"/>
</dbReference>
<reference evidence="10 11" key="1">
    <citation type="submission" date="2016-11" db="EMBL/GenBank/DDBJ databases">
        <authorList>
            <person name="Jaros S."/>
            <person name="Januszkiewicz K."/>
            <person name="Wedrychowicz H."/>
        </authorList>
    </citation>
    <scope>NUCLEOTIDE SEQUENCE [LARGE SCALE GENOMIC DNA]</scope>
    <source>
        <strain evidence="10 11">DSM 14916</strain>
    </source>
</reference>
<evidence type="ECO:0000256" key="9">
    <source>
        <dbReference type="RuleBase" id="RU364070"/>
    </source>
</evidence>
<feature type="transmembrane region" description="Helical" evidence="9">
    <location>
        <begin position="534"/>
        <end position="555"/>
    </location>
</feature>
<dbReference type="SUPFAM" id="SSF82866">
    <property type="entry name" value="Multidrug efflux transporter AcrB transmembrane domain"/>
    <property type="match status" value="2"/>
</dbReference>
<dbReference type="GO" id="GO:0015562">
    <property type="term" value="F:efflux transmembrane transporter activity"/>
    <property type="evidence" value="ECO:0007669"/>
    <property type="project" value="InterPro"/>
</dbReference>
<feature type="transmembrane region" description="Helical" evidence="9">
    <location>
        <begin position="340"/>
        <end position="359"/>
    </location>
</feature>
<dbReference type="PRINTS" id="PR00702">
    <property type="entry name" value="ACRIFLAVINRP"/>
</dbReference>
<dbReference type="InterPro" id="IPR004764">
    <property type="entry name" value="MdtF-like"/>
</dbReference>
<dbReference type="Pfam" id="PF00873">
    <property type="entry name" value="ACR_tran"/>
    <property type="match status" value="1"/>
</dbReference>
<feature type="transmembrane region" description="Helical" evidence="9">
    <location>
        <begin position="869"/>
        <end position="887"/>
    </location>
</feature>
<evidence type="ECO:0000256" key="1">
    <source>
        <dbReference type="ARBA" id="ARBA00004429"/>
    </source>
</evidence>
<evidence type="ECO:0000256" key="4">
    <source>
        <dbReference type="ARBA" id="ARBA00022475"/>
    </source>
</evidence>
<accession>A0A1M6PG12</accession>
<feature type="transmembrane region" description="Helical" evidence="9">
    <location>
        <begin position="472"/>
        <end position="497"/>
    </location>
</feature>
<dbReference type="AlphaFoldDB" id="A0A1M6PG12"/>
<dbReference type="PANTHER" id="PTHR32063:SF13">
    <property type="entry name" value="MULTIDRUG EFFLUX PUMP SUBUNIT ACRB-RELATED"/>
    <property type="match status" value="1"/>
</dbReference>
<feature type="transmembrane region" description="Helical" evidence="9">
    <location>
        <begin position="12"/>
        <end position="30"/>
    </location>
</feature>
<evidence type="ECO:0000256" key="6">
    <source>
        <dbReference type="ARBA" id="ARBA00022692"/>
    </source>
</evidence>
<dbReference type="SUPFAM" id="SSF82714">
    <property type="entry name" value="Multidrug efflux transporter AcrB TolC docking domain, DN and DC subdomains"/>
    <property type="match status" value="2"/>
</dbReference>
<feature type="transmembrane region" description="Helical" evidence="9">
    <location>
        <begin position="894"/>
        <end position="914"/>
    </location>
</feature>
<protein>
    <recommendedName>
        <fullName evidence="9">Efflux pump membrane transporter</fullName>
    </recommendedName>
</protein>
<dbReference type="EMBL" id="FQZF01000030">
    <property type="protein sequence ID" value="SHK06830.1"/>
    <property type="molecule type" value="Genomic_DNA"/>
</dbReference>
<evidence type="ECO:0000313" key="11">
    <source>
        <dbReference type="Proteomes" id="UP000184387"/>
    </source>
</evidence>
<evidence type="ECO:0000256" key="7">
    <source>
        <dbReference type="ARBA" id="ARBA00022989"/>
    </source>
</evidence>
<keyword evidence="5 9" id="KW-0997">Cell inner membrane</keyword>
<evidence type="ECO:0000256" key="3">
    <source>
        <dbReference type="ARBA" id="ARBA00022448"/>
    </source>
</evidence>
<dbReference type="Proteomes" id="UP000184387">
    <property type="component" value="Unassembled WGS sequence"/>
</dbReference>
<comment type="similarity">
    <text evidence="2 9">Belongs to the resistance-nodulation-cell division (RND) (TC 2.A.6) family.</text>
</comment>
<dbReference type="Gene3D" id="3.30.70.1430">
    <property type="entry name" value="Multidrug efflux transporter AcrB pore domain"/>
    <property type="match status" value="2"/>
</dbReference>
<organism evidence="10 11">
    <name type="scientific">Muricoccus roseus</name>
    <dbReference type="NCBI Taxonomy" id="198092"/>
    <lineage>
        <taxon>Bacteria</taxon>
        <taxon>Pseudomonadati</taxon>
        <taxon>Pseudomonadota</taxon>
        <taxon>Alphaproteobacteria</taxon>
        <taxon>Acetobacterales</taxon>
        <taxon>Roseomonadaceae</taxon>
        <taxon>Muricoccus</taxon>
    </lineage>
</organism>
<dbReference type="PANTHER" id="PTHR32063">
    <property type="match status" value="1"/>
</dbReference>
<comment type="subcellular location">
    <subcellularLocation>
        <location evidence="1 9">Cell inner membrane</location>
        <topology evidence="1 9">Multi-pass membrane protein</topology>
    </subcellularLocation>
</comment>
<dbReference type="Gene3D" id="1.20.1640.10">
    <property type="entry name" value="Multidrug efflux transporter AcrB transmembrane domain"/>
    <property type="match status" value="2"/>
</dbReference>
<gene>
    <name evidence="10" type="ORF">SAMN02745194_04098</name>
</gene>
<proteinExistence type="inferred from homology"/>
<keyword evidence="6 9" id="KW-0812">Transmembrane</keyword>
<dbReference type="NCBIfam" id="TIGR00915">
    <property type="entry name" value="2A0602"/>
    <property type="match status" value="1"/>
</dbReference>
<dbReference type="Gene3D" id="3.30.70.1440">
    <property type="entry name" value="Multidrug efflux transporter AcrB pore domain"/>
    <property type="match status" value="1"/>
</dbReference>
<keyword evidence="3 9" id="KW-0813">Transport</keyword>
<evidence type="ECO:0000313" key="10">
    <source>
        <dbReference type="EMBL" id="SHK06830.1"/>
    </source>
</evidence>
<dbReference type="OrthoDB" id="9806532at2"/>
<dbReference type="SUPFAM" id="SSF82693">
    <property type="entry name" value="Multidrug efflux transporter AcrB pore domain, PN1, PN2, PC1 and PC2 subdomains"/>
    <property type="match status" value="4"/>
</dbReference>
<dbReference type="Gene3D" id="3.30.70.1320">
    <property type="entry name" value="Multidrug efflux transporter AcrB pore domain like"/>
    <property type="match status" value="1"/>
</dbReference>
<evidence type="ECO:0000256" key="8">
    <source>
        <dbReference type="ARBA" id="ARBA00023136"/>
    </source>
</evidence>
<dbReference type="GO" id="GO:0009636">
    <property type="term" value="P:response to toxic substance"/>
    <property type="evidence" value="ECO:0007669"/>
    <property type="project" value="UniProtKB-ARBA"/>
</dbReference>
<evidence type="ECO:0000256" key="2">
    <source>
        <dbReference type="ARBA" id="ARBA00010942"/>
    </source>
</evidence>
<feature type="transmembrane region" description="Helical" evidence="9">
    <location>
        <begin position="920"/>
        <end position="941"/>
    </location>
</feature>
<feature type="transmembrane region" description="Helical" evidence="9">
    <location>
        <begin position="366"/>
        <end position="387"/>
    </location>
</feature>
<keyword evidence="7 9" id="KW-1133">Transmembrane helix</keyword>